<dbReference type="Gene3D" id="1.10.287.4070">
    <property type="match status" value="1"/>
</dbReference>
<dbReference type="SMART" id="SM00931">
    <property type="entry name" value="NOSIC"/>
    <property type="match status" value="1"/>
</dbReference>
<dbReference type="PROSITE" id="PS51358">
    <property type="entry name" value="NOP"/>
    <property type="match status" value="1"/>
</dbReference>
<dbReference type="AlphaFoldDB" id="A0A1I7YNS0"/>
<evidence type="ECO:0000313" key="14">
    <source>
        <dbReference type="Proteomes" id="UP000095287"/>
    </source>
</evidence>
<dbReference type="PANTHER" id="PTHR13904:SF0">
    <property type="entry name" value="U4_U6 SMALL NUCLEAR RIBONUCLEOPROTEIN PRP31"/>
    <property type="match status" value="1"/>
</dbReference>
<dbReference type="InterPro" id="IPR042239">
    <property type="entry name" value="Nop_C"/>
</dbReference>
<proteinExistence type="inferred from homology"/>
<evidence type="ECO:0000256" key="11">
    <source>
        <dbReference type="ARBA" id="ARBA00045397"/>
    </source>
</evidence>
<dbReference type="InterPro" id="IPR027105">
    <property type="entry name" value="Prp31"/>
</dbReference>
<reference evidence="15" key="1">
    <citation type="submission" date="2016-11" db="UniProtKB">
        <authorList>
            <consortium name="WormBaseParasite"/>
        </authorList>
    </citation>
    <scope>IDENTIFICATION</scope>
</reference>
<dbReference type="InterPro" id="IPR012976">
    <property type="entry name" value="NOSIC"/>
</dbReference>
<keyword evidence="9" id="KW-0687">Ribonucleoprotein</keyword>
<dbReference type="Pfam" id="PF01798">
    <property type="entry name" value="Nop"/>
    <property type="match status" value="1"/>
</dbReference>
<evidence type="ECO:0000313" key="15">
    <source>
        <dbReference type="WBParaSite" id="L893_g18198.t1"/>
    </source>
</evidence>
<dbReference type="InterPro" id="IPR019175">
    <property type="entry name" value="Prp31_C"/>
</dbReference>
<evidence type="ECO:0000256" key="7">
    <source>
        <dbReference type="ARBA" id="ARBA00023187"/>
    </source>
</evidence>
<evidence type="ECO:0000256" key="6">
    <source>
        <dbReference type="ARBA" id="ARBA00022884"/>
    </source>
</evidence>
<evidence type="ECO:0000256" key="4">
    <source>
        <dbReference type="ARBA" id="ARBA00022664"/>
    </source>
</evidence>
<dbReference type="InterPro" id="IPR002687">
    <property type="entry name" value="Nop_dom"/>
</dbReference>
<dbReference type="FunFam" id="1.10.246.90:FF:000002">
    <property type="entry name" value="U4/U6 small nuclear ribonucleoprotein Prp31"/>
    <property type="match status" value="1"/>
</dbReference>
<dbReference type="WBParaSite" id="L893_g18198.t1">
    <property type="protein sequence ID" value="L893_g18198.t1"/>
    <property type="gene ID" value="L893_g18198"/>
</dbReference>
<dbReference type="GO" id="GO:0003723">
    <property type="term" value="F:RNA binding"/>
    <property type="evidence" value="ECO:0007669"/>
    <property type="project" value="UniProtKB-KW"/>
</dbReference>
<keyword evidence="8" id="KW-0539">Nucleus</keyword>
<comment type="function">
    <text evidence="11">Involved in pre-mRNA splicing as component of the spliceosome. Required for the assembly of the U4/U5/U6 tri-snRNP complex, one of the building blocks of the spliceosome.</text>
</comment>
<evidence type="ECO:0000256" key="2">
    <source>
        <dbReference type="ARBA" id="ARBA00005572"/>
    </source>
</evidence>
<feature type="region of interest" description="Disordered" evidence="12">
    <location>
        <begin position="1"/>
        <end position="47"/>
    </location>
</feature>
<dbReference type="InterPro" id="IPR036070">
    <property type="entry name" value="Nop_dom_sf"/>
</dbReference>
<evidence type="ECO:0000259" key="13">
    <source>
        <dbReference type="PROSITE" id="PS51358"/>
    </source>
</evidence>
<dbReference type="PANTHER" id="PTHR13904">
    <property type="entry name" value="PRE-MRNA SPLICING FACTOR PRP31"/>
    <property type="match status" value="1"/>
</dbReference>
<evidence type="ECO:0000256" key="5">
    <source>
        <dbReference type="ARBA" id="ARBA00022728"/>
    </source>
</evidence>
<evidence type="ECO:0000256" key="3">
    <source>
        <dbReference type="ARBA" id="ARBA00013538"/>
    </source>
</evidence>
<organism evidence="14 15">
    <name type="scientific">Steinernema glaseri</name>
    <dbReference type="NCBI Taxonomy" id="37863"/>
    <lineage>
        <taxon>Eukaryota</taxon>
        <taxon>Metazoa</taxon>
        <taxon>Ecdysozoa</taxon>
        <taxon>Nematoda</taxon>
        <taxon>Chromadorea</taxon>
        <taxon>Rhabditida</taxon>
        <taxon>Tylenchina</taxon>
        <taxon>Panagrolaimomorpha</taxon>
        <taxon>Strongyloidoidea</taxon>
        <taxon>Steinernematidae</taxon>
        <taxon>Steinernema</taxon>
    </lineage>
</organism>
<keyword evidence="7" id="KW-0508">mRNA splicing</keyword>
<evidence type="ECO:0000256" key="1">
    <source>
        <dbReference type="ARBA" id="ARBA00004123"/>
    </source>
</evidence>
<dbReference type="GO" id="GO:0071011">
    <property type="term" value="C:precatalytic spliceosome"/>
    <property type="evidence" value="ECO:0007669"/>
    <property type="project" value="TreeGrafter"/>
</dbReference>
<dbReference type="FunFam" id="1.10.287.4070:FF:000003">
    <property type="entry name" value="U4/U6 small nuclear ribonucleoprotein PRP31"/>
    <property type="match status" value="1"/>
</dbReference>
<dbReference type="Proteomes" id="UP000095287">
    <property type="component" value="Unplaced"/>
</dbReference>
<dbReference type="GO" id="GO:0000244">
    <property type="term" value="P:spliceosomal tri-snRNP complex assembly"/>
    <property type="evidence" value="ECO:0007669"/>
    <property type="project" value="InterPro"/>
</dbReference>
<comment type="similarity">
    <text evidence="2">Belongs to the PRP31 family.</text>
</comment>
<protein>
    <recommendedName>
        <fullName evidence="3">U4/U6 small nuclear ribonucleoprotein Prp31</fullName>
    </recommendedName>
    <alternativeName>
        <fullName evidence="10">Pre-mRNA-processing factor 31</fullName>
    </alternativeName>
</protein>
<accession>A0A1I7YNS0</accession>
<evidence type="ECO:0000256" key="10">
    <source>
        <dbReference type="ARBA" id="ARBA00030766"/>
    </source>
</evidence>
<feature type="domain" description="Nop" evidence="13">
    <location>
        <begin position="221"/>
        <end position="339"/>
    </location>
</feature>
<dbReference type="GO" id="GO:0005687">
    <property type="term" value="C:U4 snRNP"/>
    <property type="evidence" value="ECO:0007669"/>
    <property type="project" value="TreeGrafter"/>
</dbReference>
<keyword evidence="4" id="KW-0507">mRNA processing</keyword>
<dbReference type="Pfam" id="PF09785">
    <property type="entry name" value="Prp31_C"/>
    <property type="match status" value="1"/>
</dbReference>
<name>A0A1I7YNS0_9BILA</name>
<dbReference type="Gene3D" id="1.10.246.90">
    <property type="entry name" value="Nop domain"/>
    <property type="match status" value="1"/>
</dbReference>
<dbReference type="SUPFAM" id="SSF89124">
    <property type="entry name" value="Nop domain"/>
    <property type="match status" value="1"/>
</dbReference>
<evidence type="ECO:0000256" key="9">
    <source>
        <dbReference type="ARBA" id="ARBA00023274"/>
    </source>
</evidence>
<feature type="compositionally biased region" description="Acidic residues" evidence="12">
    <location>
        <begin position="7"/>
        <end position="39"/>
    </location>
</feature>
<keyword evidence="6" id="KW-0694">RNA-binding</keyword>
<sequence>MSLAEEFAADLESDGSDEEMDVKEECDEDAPMDDAEAATEDGTKQEHLAKYDRVGDIAKLTQKEEYKQLIEEMHEQLNASEAPTFTSPLESDPQYKLIVKLSQLAAEIDLEIGVIHKFVHDKYEKRFPELDSLIPVPQQYINAVRLLGNDINTKGQNKELLSQVIPPATCIVVSVTASTTQGTKLEEEELEAVMEACQMASDLQMERANMNTLVERRMELIAPNLCAILGAQVAATLVSKAGGLAPLSRLPACNVLVLGAQKRTLQGFSMTNAMPHCGLIFYHQIVQSLPPDLRRKGARLVAAKCTLAARVDSLHESADGHIGQKLADEIDKKIEKMLEPPPVKNLKALPKPLDKASKKRGGRRVRKEKERLGLTELRKKANRMNFGELQEDVMQDNMGFTLGQASGGGAGSGSIRAAAIDNKTRVRMSQKLQKRLEQQRQMSGGATSIRSKVSGTASSVTFTPVQGLEIINPNINAQDSRSSSSTYFSATSGFVKVQTPLPPGGNYRA</sequence>
<dbReference type="GO" id="GO:0046540">
    <property type="term" value="C:U4/U6 x U5 tri-snRNP complex"/>
    <property type="evidence" value="ECO:0007669"/>
    <property type="project" value="InterPro"/>
</dbReference>
<keyword evidence="5" id="KW-0747">Spliceosome</keyword>
<evidence type="ECO:0000256" key="8">
    <source>
        <dbReference type="ARBA" id="ARBA00023242"/>
    </source>
</evidence>
<evidence type="ECO:0000256" key="12">
    <source>
        <dbReference type="SAM" id="MobiDB-lite"/>
    </source>
</evidence>
<keyword evidence="14" id="KW-1185">Reference proteome</keyword>
<comment type="subcellular location">
    <subcellularLocation>
        <location evidence="1">Nucleus</location>
    </subcellularLocation>
</comment>